<comment type="caution">
    <text evidence="1">The sequence shown here is derived from an EMBL/GenBank/DDBJ whole genome shotgun (WGS) entry which is preliminary data.</text>
</comment>
<reference evidence="1 2" key="1">
    <citation type="journal article" date="2020" name="Int. J. Syst. Evol. Microbiol.">
        <title>Reclassification of Streptomyces castelarensis and Streptomyces sporoclivatus as later heterotypic synonyms of Streptomyces antimycoticus.</title>
        <authorList>
            <person name="Komaki H."/>
            <person name="Tamura T."/>
        </authorList>
    </citation>
    <scope>NUCLEOTIDE SEQUENCE [LARGE SCALE GENOMIC DNA]</scope>
    <source>
        <strain evidence="1 2">NBRC 12839</strain>
    </source>
</reference>
<sequence>MYLRVGQDDRDGLLRWYRDPDRDPKALPKLFEDWETETMHVHGWARAPQPKARPAHRRTCACSHADTAETQGRTAPECFDVTPSASVPQYHHIASSGDIDNMSVHDLTEVQLERQQLALLAMIGTQQAADPDGQWPMWDWVEYKAKSFGMADPRGVLDSLPRIGASGSVGFSYGFTTALPRILREDTRIKLTVAAAWALDEMRCALGEPILQVLHHMIALWRNAPRSPNEVTRVSLTSEDLQQALPQMDPRILRMVPDSFLNEPVWSGSSGKAPDGSWSMDVPRDVMRYERATDLRGYVSETCRQVHRVLQEADRDFTGGEPAPVPSPDAVLHLNASRTALLMWLWHQKLRQGPGEPMPNVMDVLRDDDLSVDQGVRFTESEIDRASEYLEQHGLIKGGGTLDQMAGPALAKITPAGEDCVEGYNGDVGAYIRRRDNSPVTFHIAANNGNIAANSTGVTQNAATQAAFDPAQTLAAVSLIRQLTPALTPDTGEQQALLVQARELQTAVEAPAPDRVAVQRIAEGVLSTIRGFTHSPTSNVLPWKR</sequence>
<keyword evidence="2" id="KW-1185">Reference proteome</keyword>
<organism evidence="1 2">
    <name type="scientific">Streptomyces antimycoticus</name>
    <dbReference type="NCBI Taxonomy" id="68175"/>
    <lineage>
        <taxon>Bacteria</taxon>
        <taxon>Bacillati</taxon>
        <taxon>Actinomycetota</taxon>
        <taxon>Actinomycetes</taxon>
        <taxon>Kitasatosporales</taxon>
        <taxon>Streptomycetaceae</taxon>
        <taxon>Streptomyces</taxon>
        <taxon>Streptomyces violaceusniger group</taxon>
    </lineage>
</organism>
<dbReference type="EMBL" id="BJHV01000002">
    <property type="protein sequence ID" value="GDY49065.1"/>
    <property type="molecule type" value="Genomic_DNA"/>
</dbReference>
<dbReference type="Proteomes" id="UP000299290">
    <property type="component" value="Unassembled WGS sequence"/>
</dbReference>
<proteinExistence type="predicted"/>
<name>A0A4D4KJE8_9ACTN</name>
<dbReference type="RefSeq" id="WP_162004012.1">
    <property type="nucleotide sequence ID" value="NZ_BJHV01000002.1"/>
</dbReference>
<evidence type="ECO:0000313" key="2">
    <source>
        <dbReference type="Proteomes" id="UP000299290"/>
    </source>
</evidence>
<protein>
    <submittedName>
        <fullName evidence="1">Uncharacterized protein</fullName>
    </submittedName>
</protein>
<dbReference type="AlphaFoldDB" id="A0A4D4KJE8"/>
<accession>A0A4D4KJE8</accession>
<gene>
    <name evidence="1" type="ORF">SANT12839_099470</name>
</gene>
<evidence type="ECO:0000313" key="1">
    <source>
        <dbReference type="EMBL" id="GDY49065.1"/>
    </source>
</evidence>